<accession>A0ABU3LC61</accession>
<evidence type="ECO:0000313" key="1">
    <source>
        <dbReference type="EMBL" id="MDT7831320.1"/>
    </source>
</evidence>
<organism evidence="1 2">
    <name type="scientific">Asprobacillus argus</name>
    <dbReference type="NCBI Taxonomy" id="3076534"/>
    <lineage>
        <taxon>Bacteria</taxon>
        <taxon>Pseudomonadati</taxon>
        <taxon>Bacteroidota</taxon>
        <taxon>Flavobacteriia</taxon>
        <taxon>Flavobacteriales</taxon>
        <taxon>Flavobacteriaceae</taxon>
        <taxon>Asprobacillus</taxon>
    </lineage>
</organism>
<evidence type="ECO:0008006" key="3">
    <source>
        <dbReference type="Google" id="ProtNLM"/>
    </source>
</evidence>
<reference evidence="1 2" key="1">
    <citation type="submission" date="2023-09" db="EMBL/GenBank/DDBJ databases">
        <title>Novel taxa isolated from Blanes Bay.</title>
        <authorList>
            <person name="Rey-Velasco X."/>
            <person name="Lucena T."/>
        </authorList>
    </citation>
    <scope>NUCLEOTIDE SEQUENCE [LARGE SCALE GENOMIC DNA]</scope>
    <source>
        <strain evidence="1 2">S356</strain>
    </source>
</reference>
<comment type="caution">
    <text evidence="1">The sequence shown here is derived from an EMBL/GenBank/DDBJ whole genome shotgun (WGS) entry which is preliminary data.</text>
</comment>
<keyword evidence="2" id="KW-1185">Reference proteome</keyword>
<sequence length="385" mass="44935">MKQFIYSILFVFSIHGAFSQTQELVLKDNFETDENTMLNIDIDNVTIEFQESPNSKIYLDYRIVFKKDAEDVIYKVFKDIDAKVSKDKNMVKLEVKNSAFLRELYSLDINPTMIDLDRFKKLMKDYMKMRKENQFIYKSKEALLSEIEFSLGSDLNDYFKRLKKKYPNKNFGKSGRKFKQKFIIKVPKNLKIKIKALHSIITFHYDIDRPIEVSSFLTYLKFKKINNAENKFNLTNGLFQSKEIIGGIYNLKDLRKTAIGSISNAKIGAETSKIQIGEIGENVEFNDFNSNIYFYNFSNQFNQFKYTGDYSKLFFYNVKASNYSMNVYGHNTTLNMNNKKTTFGVSKEKKRTKILDKKAKNNNSSGNIELEVKNGILNILPIKKG</sequence>
<dbReference type="RefSeq" id="WP_349240567.1">
    <property type="nucleotide sequence ID" value="NZ_JAVTTO010000001.1"/>
</dbReference>
<dbReference type="Proteomes" id="UP001257277">
    <property type="component" value="Unassembled WGS sequence"/>
</dbReference>
<dbReference type="EMBL" id="JAVTTO010000001">
    <property type="protein sequence ID" value="MDT7831320.1"/>
    <property type="molecule type" value="Genomic_DNA"/>
</dbReference>
<gene>
    <name evidence="1" type="ORF">RQM59_02955</name>
</gene>
<name>A0ABU3LC61_9FLAO</name>
<protein>
    <recommendedName>
        <fullName evidence="3">Adhesin domain-containing protein</fullName>
    </recommendedName>
</protein>
<proteinExistence type="predicted"/>
<evidence type="ECO:0000313" key="2">
    <source>
        <dbReference type="Proteomes" id="UP001257277"/>
    </source>
</evidence>